<reference evidence="2 3" key="1">
    <citation type="submission" date="2007-08" db="EMBL/GenBank/DDBJ databases">
        <title>Complete sequence of Roseiflexus castenholzii DSM 13941.</title>
        <authorList>
            <consortium name="US DOE Joint Genome Institute"/>
            <person name="Copeland A."/>
            <person name="Lucas S."/>
            <person name="Lapidus A."/>
            <person name="Barry K."/>
            <person name="Glavina del Rio T."/>
            <person name="Dalin E."/>
            <person name="Tice H."/>
            <person name="Pitluck S."/>
            <person name="Thompson L.S."/>
            <person name="Brettin T."/>
            <person name="Bruce D."/>
            <person name="Detter J.C."/>
            <person name="Han C."/>
            <person name="Tapia R."/>
            <person name="Schmutz J."/>
            <person name="Larimer F."/>
            <person name="Land M."/>
            <person name="Hauser L."/>
            <person name="Kyrpides N."/>
            <person name="Mikhailova N."/>
            <person name="Bryant D.A."/>
            <person name="Hanada S."/>
            <person name="Tsukatani Y."/>
            <person name="Richardson P."/>
        </authorList>
    </citation>
    <scope>NUCLEOTIDE SEQUENCE [LARGE SCALE GENOMIC DNA]</scope>
    <source>
        <strain evidence="3">DSM 13941 / HLO8</strain>
    </source>
</reference>
<gene>
    <name evidence="2" type="ordered locus">Rcas_0603</name>
</gene>
<dbReference type="eggNOG" id="COG1307">
    <property type="taxonomic scope" value="Bacteria"/>
</dbReference>
<sequence>MASIKIVTDSSSDIPLSVAHELGIEIVPLQIVVGNQSYRAGLDITAEQFYQAMQENRAQIAAQPPPMMTFEQLYRRLTLEYEYIFSIHLSNRIVPNYRVAQQARNRLPASSSRVEIIDSKLISMALGMIVIHAARAVRDGATPDEVTHLINLLIQHCHLVFFVDTIEYLEHSGRLALATTVLGSMQRIKPLLLIDDGEIVPYERTRTRAKAIEGLYTFIEDFPRVREVTALYATTPEDVEKLLEKVDPIFPRDRVQIAQFGPSVGAFLGPGAMGVAVFEGID</sequence>
<dbReference type="RefSeq" id="WP_012119163.1">
    <property type="nucleotide sequence ID" value="NC_009767.1"/>
</dbReference>
<dbReference type="EMBL" id="CP000804">
    <property type="protein sequence ID" value="ABU56732.1"/>
    <property type="molecule type" value="Genomic_DNA"/>
</dbReference>
<dbReference type="PANTHER" id="PTHR33434">
    <property type="entry name" value="DEGV DOMAIN-CONTAINING PROTEIN DR_1986-RELATED"/>
    <property type="match status" value="1"/>
</dbReference>
<dbReference type="SUPFAM" id="SSF82549">
    <property type="entry name" value="DAK1/DegV-like"/>
    <property type="match status" value="1"/>
</dbReference>
<dbReference type="STRING" id="383372.Rcas_0603"/>
<proteinExistence type="predicted"/>
<accession>A7NGY5</accession>
<dbReference type="Proteomes" id="UP000000263">
    <property type="component" value="Chromosome"/>
</dbReference>
<dbReference type="PANTHER" id="PTHR33434:SF2">
    <property type="entry name" value="FATTY ACID-BINDING PROTEIN TM_1468"/>
    <property type="match status" value="1"/>
</dbReference>
<dbReference type="InterPro" id="IPR003797">
    <property type="entry name" value="DegV"/>
</dbReference>
<dbReference type="AlphaFoldDB" id="A7NGY5"/>
<dbReference type="PROSITE" id="PS51482">
    <property type="entry name" value="DEGV"/>
    <property type="match status" value="1"/>
</dbReference>
<evidence type="ECO:0000313" key="2">
    <source>
        <dbReference type="EMBL" id="ABU56732.1"/>
    </source>
</evidence>
<dbReference type="OrthoDB" id="9780660at2"/>
<keyword evidence="3" id="KW-1185">Reference proteome</keyword>
<organism evidence="2 3">
    <name type="scientific">Roseiflexus castenholzii (strain DSM 13941 / HLO8)</name>
    <dbReference type="NCBI Taxonomy" id="383372"/>
    <lineage>
        <taxon>Bacteria</taxon>
        <taxon>Bacillati</taxon>
        <taxon>Chloroflexota</taxon>
        <taxon>Chloroflexia</taxon>
        <taxon>Chloroflexales</taxon>
        <taxon>Roseiflexineae</taxon>
        <taxon>Roseiflexaceae</taxon>
        <taxon>Roseiflexus</taxon>
    </lineage>
</organism>
<dbReference type="Gene3D" id="3.40.50.10170">
    <property type="match status" value="1"/>
</dbReference>
<keyword evidence="1" id="KW-0446">Lipid-binding</keyword>
<dbReference type="InterPro" id="IPR050270">
    <property type="entry name" value="DegV_domain_contain"/>
</dbReference>
<dbReference type="InterPro" id="IPR043168">
    <property type="entry name" value="DegV_C"/>
</dbReference>
<dbReference type="NCBIfam" id="TIGR00762">
    <property type="entry name" value="DegV"/>
    <property type="match status" value="1"/>
</dbReference>
<dbReference type="HOGENOM" id="CLU_048251_0_1_0"/>
<dbReference type="KEGG" id="rca:Rcas_0603"/>
<dbReference type="Pfam" id="PF02645">
    <property type="entry name" value="DegV"/>
    <property type="match status" value="1"/>
</dbReference>
<dbReference type="Gene3D" id="3.30.1180.10">
    <property type="match status" value="1"/>
</dbReference>
<evidence type="ECO:0000256" key="1">
    <source>
        <dbReference type="ARBA" id="ARBA00023121"/>
    </source>
</evidence>
<name>A7NGY5_ROSCS</name>
<protein>
    <submittedName>
        <fullName evidence="2">DegV family protein</fullName>
    </submittedName>
</protein>
<dbReference type="GO" id="GO:0008289">
    <property type="term" value="F:lipid binding"/>
    <property type="evidence" value="ECO:0007669"/>
    <property type="project" value="UniProtKB-KW"/>
</dbReference>
<evidence type="ECO:0000313" key="3">
    <source>
        <dbReference type="Proteomes" id="UP000000263"/>
    </source>
</evidence>